<protein>
    <submittedName>
        <fullName evidence="2">Uncharacterized protein</fullName>
    </submittedName>
</protein>
<feature type="region of interest" description="Disordered" evidence="1">
    <location>
        <begin position="14"/>
        <end position="89"/>
    </location>
</feature>
<evidence type="ECO:0000313" key="2">
    <source>
        <dbReference type="EMBL" id="TNN57848.1"/>
    </source>
</evidence>
<sequence>MFLGCTTTSALKLSTGAAASEAPRAPPQPHDQRPPGAEKQSSLGGESPWTQVSGLHPRGRDTRCASGPPAASGPPPGSRRSGATYISWS</sequence>
<dbReference type="Proteomes" id="UP000314294">
    <property type="component" value="Unassembled WGS sequence"/>
</dbReference>
<evidence type="ECO:0000313" key="3">
    <source>
        <dbReference type="Proteomes" id="UP000314294"/>
    </source>
</evidence>
<evidence type="ECO:0000256" key="1">
    <source>
        <dbReference type="SAM" id="MobiDB-lite"/>
    </source>
</evidence>
<keyword evidence="3" id="KW-1185">Reference proteome</keyword>
<name>A0A4Z2GW88_9TELE</name>
<gene>
    <name evidence="2" type="ORF">EYF80_031930</name>
</gene>
<dbReference type="AlphaFoldDB" id="A0A4Z2GW88"/>
<organism evidence="2 3">
    <name type="scientific">Liparis tanakae</name>
    <name type="common">Tanaka's snailfish</name>
    <dbReference type="NCBI Taxonomy" id="230148"/>
    <lineage>
        <taxon>Eukaryota</taxon>
        <taxon>Metazoa</taxon>
        <taxon>Chordata</taxon>
        <taxon>Craniata</taxon>
        <taxon>Vertebrata</taxon>
        <taxon>Euteleostomi</taxon>
        <taxon>Actinopterygii</taxon>
        <taxon>Neopterygii</taxon>
        <taxon>Teleostei</taxon>
        <taxon>Neoteleostei</taxon>
        <taxon>Acanthomorphata</taxon>
        <taxon>Eupercaria</taxon>
        <taxon>Perciformes</taxon>
        <taxon>Cottioidei</taxon>
        <taxon>Cottales</taxon>
        <taxon>Liparidae</taxon>
        <taxon>Liparis</taxon>
    </lineage>
</organism>
<reference evidence="2 3" key="1">
    <citation type="submission" date="2019-03" db="EMBL/GenBank/DDBJ databases">
        <title>First draft genome of Liparis tanakae, snailfish: a comprehensive survey of snailfish specific genes.</title>
        <authorList>
            <person name="Kim W."/>
            <person name="Song I."/>
            <person name="Jeong J.-H."/>
            <person name="Kim D."/>
            <person name="Kim S."/>
            <person name="Ryu S."/>
            <person name="Song J.Y."/>
            <person name="Lee S.K."/>
        </authorList>
    </citation>
    <scope>NUCLEOTIDE SEQUENCE [LARGE SCALE GENOMIC DNA]</scope>
    <source>
        <tissue evidence="2">Muscle</tissue>
    </source>
</reference>
<comment type="caution">
    <text evidence="2">The sequence shown here is derived from an EMBL/GenBank/DDBJ whole genome shotgun (WGS) entry which is preliminary data.</text>
</comment>
<feature type="compositionally biased region" description="Polar residues" evidence="1">
    <location>
        <begin position="39"/>
        <end position="53"/>
    </location>
</feature>
<dbReference type="EMBL" id="SRLO01000395">
    <property type="protein sequence ID" value="TNN57848.1"/>
    <property type="molecule type" value="Genomic_DNA"/>
</dbReference>
<accession>A0A4Z2GW88</accession>
<proteinExistence type="predicted"/>